<comment type="subcellular location">
    <subcellularLocation>
        <location evidence="1">Endomembrane system</location>
        <topology evidence="1">Multi-pass membrane protein</topology>
    </subcellularLocation>
    <subcellularLocation>
        <location evidence="5">Membrane</location>
        <topology evidence="5">Multi-pass membrane protein</topology>
    </subcellularLocation>
</comment>
<dbReference type="EMBL" id="FNBX01000011">
    <property type="protein sequence ID" value="SDF71443.1"/>
    <property type="molecule type" value="Genomic_DNA"/>
</dbReference>
<dbReference type="AlphaFoldDB" id="A0A1G7NBM5"/>
<dbReference type="RefSeq" id="WP_092154016.1">
    <property type="nucleotide sequence ID" value="NZ_FNBX01000011.1"/>
</dbReference>
<evidence type="ECO:0000256" key="2">
    <source>
        <dbReference type="ARBA" id="ARBA00022692"/>
    </source>
</evidence>
<feature type="transmembrane region" description="Helical" evidence="6">
    <location>
        <begin position="325"/>
        <end position="346"/>
    </location>
</feature>
<dbReference type="GO" id="GO:0016020">
    <property type="term" value="C:membrane"/>
    <property type="evidence" value="ECO:0007669"/>
    <property type="project" value="UniProtKB-SubCell"/>
</dbReference>
<feature type="transmembrane region" description="Helical" evidence="6">
    <location>
        <begin position="422"/>
        <end position="441"/>
    </location>
</feature>
<dbReference type="PRINTS" id="PR01434">
    <property type="entry name" value="NADHDHGNASE5"/>
</dbReference>
<keyword evidence="4 6" id="KW-0472">Membrane</keyword>
<feature type="transmembrane region" description="Helical" evidence="6">
    <location>
        <begin position="164"/>
        <end position="181"/>
    </location>
</feature>
<dbReference type="PANTHER" id="PTHR43373:SF1">
    <property type="entry name" value="NA(+)_H(+) ANTIPORTER SUBUNIT A"/>
    <property type="match status" value="1"/>
</dbReference>
<dbReference type="Proteomes" id="UP000199355">
    <property type="component" value="Unassembled WGS sequence"/>
</dbReference>
<feature type="domain" description="NADH:quinone oxidoreductase/Mrp antiporter transmembrane" evidence="7">
    <location>
        <begin position="182"/>
        <end position="462"/>
    </location>
</feature>
<dbReference type="InterPro" id="IPR001750">
    <property type="entry name" value="ND/Mrp_TM"/>
</dbReference>
<dbReference type="Pfam" id="PF00662">
    <property type="entry name" value="Proton_antipo_N"/>
    <property type="match status" value="1"/>
</dbReference>
<feature type="transmembrane region" description="Helical" evidence="6">
    <location>
        <begin position="64"/>
        <end position="84"/>
    </location>
</feature>
<dbReference type="GO" id="GO:0012505">
    <property type="term" value="C:endomembrane system"/>
    <property type="evidence" value="ECO:0007669"/>
    <property type="project" value="UniProtKB-SubCell"/>
</dbReference>
<feature type="transmembrane region" description="Helical" evidence="6">
    <location>
        <begin position="34"/>
        <end position="52"/>
    </location>
</feature>
<evidence type="ECO:0000256" key="5">
    <source>
        <dbReference type="RuleBase" id="RU000320"/>
    </source>
</evidence>
<dbReference type="InterPro" id="IPR001516">
    <property type="entry name" value="Proton_antipo_N"/>
</dbReference>
<accession>A0A1G7NBM5</accession>
<evidence type="ECO:0000256" key="1">
    <source>
        <dbReference type="ARBA" id="ARBA00004127"/>
    </source>
</evidence>
<evidence type="ECO:0000313" key="9">
    <source>
        <dbReference type="EMBL" id="SDF71443.1"/>
    </source>
</evidence>
<keyword evidence="10" id="KW-1185">Reference proteome</keyword>
<evidence type="ECO:0000259" key="7">
    <source>
        <dbReference type="Pfam" id="PF00361"/>
    </source>
</evidence>
<feature type="transmembrane region" description="Helical" evidence="6">
    <location>
        <begin position="504"/>
        <end position="524"/>
    </location>
</feature>
<feature type="transmembrane region" description="Helical" evidence="6">
    <location>
        <begin position="256"/>
        <end position="274"/>
    </location>
</feature>
<keyword evidence="2 5" id="KW-0812">Transmembrane</keyword>
<evidence type="ECO:0000256" key="6">
    <source>
        <dbReference type="SAM" id="Phobius"/>
    </source>
</evidence>
<dbReference type="OrthoDB" id="9805769at2"/>
<name>A0A1G7NBM5_9BACT</name>
<evidence type="ECO:0000259" key="8">
    <source>
        <dbReference type="Pfam" id="PF00662"/>
    </source>
</evidence>
<sequence length="651" mass="70439">MSLLVFCCVVLPFIVAIALYFTQSDGCRKLLVPAAVTVMALAAVILGANGAFRLEAETLFGIPLDTLFSVLDLLLLLYILGIGWKLGSRLVMGMTVLQLAGLLYLKFALPEGEAPIVAFAPDGLSLIMVIIISVVGGLITIYGLGYMDVHEEHLHLRVSRKPRFFAIIFCFLGAMNGLVLCNNLAWMFFFWEVTTLCSFLLIGHDQTEEAKTNAYRALWMNVLGGLAFVSAMLFIQKSLGTLSTELVLQKMTAMDVKSTAMLLPFAFFCVAAFTKSAQVPFESWLCGAMVAPTPVSALLHSATMVKAGTYLLLRMAPAFADTTMSTIVALFGAFTFVATCILAVSQSNAKKILAYSTIANLGLIIACVGINTAASMMAATTIIIYHSVSKGLLFMCVGTIEQRIGSRDIEDMRGLYGRMPRTAVITVIGIFTMMLPPFGMLIGKWMAIEAIARATQAMTPIVFFVALGSAFTVLFWARWAGVIVSSANLHERAQPGDTRPSIMFALRVLCGLALIFSFIAPLVLKTFVEPSVAGVYARFNLHGEGFIPGASLTGAAGFGWIYLLFILLAAGAWLAWRAARKVPDKAHAEPYFSGLMQRKDGQVGFKGPMNVFEPVRVANFYLSQYFGEGAITRGIDIISTAFLIVLIGGLL</sequence>
<feature type="transmembrane region" description="Helical" evidence="6">
    <location>
        <begin position="116"/>
        <end position="144"/>
    </location>
</feature>
<feature type="transmembrane region" description="Helical" evidence="6">
    <location>
        <begin position="461"/>
        <end position="484"/>
    </location>
</feature>
<feature type="transmembrane region" description="Helical" evidence="6">
    <location>
        <begin position="216"/>
        <end position="235"/>
    </location>
</feature>
<feature type="domain" description="NADH-Ubiquinone oxidoreductase (complex I) chain 5 N-terminal" evidence="8">
    <location>
        <begin position="118"/>
        <end position="154"/>
    </location>
</feature>
<dbReference type="Pfam" id="PF00361">
    <property type="entry name" value="Proton_antipo_M"/>
    <property type="match status" value="1"/>
</dbReference>
<proteinExistence type="predicted"/>
<protein>
    <submittedName>
        <fullName evidence="9">Ech hydrogenase subunit A</fullName>
    </submittedName>
</protein>
<organism evidence="9 10">
    <name type="scientific">Desulfovibrio legallii</name>
    <dbReference type="NCBI Taxonomy" id="571438"/>
    <lineage>
        <taxon>Bacteria</taxon>
        <taxon>Pseudomonadati</taxon>
        <taxon>Thermodesulfobacteriota</taxon>
        <taxon>Desulfovibrionia</taxon>
        <taxon>Desulfovibrionales</taxon>
        <taxon>Desulfovibrionaceae</taxon>
        <taxon>Desulfovibrio</taxon>
    </lineage>
</organism>
<evidence type="ECO:0000256" key="4">
    <source>
        <dbReference type="ARBA" id="ARBA00023136"/>
    </source>
</evidence>
<feature type="transmembrane region" description="Helical" evidence="6">
    <location>
        <begin position="352"/>
        <end position="385"/>
    </location>
</feature>
<dbReference type="PANTHER" id="PTHR43373">
    <property type="entry name" value="NA(+)/H(+) ANTIPORTER SUBUNIT"/>
    <property type="match status" value="1"/>
</dbReference>
<reference evidence="10" key="1">
    <citation type="submission" date="2016-10" db="EMBL/GenBank/DDBJ databases">
        <authorList>
            <person name="Varghese N."/>
            <person name="Submissions S."/>
        </authorList>
    </citation>
    <scope>NUCLEOTIDE SEQUENCE [LARGE SCALE GENOMIC DNA]</scope>
    <source>
        <strain evidence="10">KHC7</strain>
    </source>
</reference>
<dbReference type="InterPro" id="IPR050616">
    <property type="entry name" value="CPA3_Na-H_Antiporter_A"/>
</dbReference>
<dbReference type="STRING" id="571438.SAMN05192586_11126"/>
<feature type="transmembrane region" description="Helical" evidence="6">
    <location>
        <begin position="558"/>
        <end position="576"/>
    </location>
</feature>
<evidence type="ECO:0000256" key="3">
    <source>
        <dbReference type="ARBA" id="ARBA00022989"/>
    </source>
</evidence>
<keyword evidence="3 6" id="KW-1133">Transmembrane helix</keyword>
<evidence type="ECO:0000313" key="10">
    <source>
        <dbReference type="Proteomes" id="UP000199355"/>
    </source>
</evidence>
<gene>
    <name evidence="9" type="ORF">SAMN05192586_11126</name>
</gene>